<feature type="transmembrane region" description="Helical" evidence="1">
    <location>
        <begin position="454"/>
        <end position="477"/>
    </location>
</feature>
<feature type="transmembrane region" description="Helical" evidence="1">
    <location>
        <begin position="285"/>
        <end position="302"/>
    </location>
</feature>
<evidence type="ECO:0000313" key="3">
    <source>
        <dbReference type="Proteomes" id="UP000054387"/>
    </source>
</evidence>
<proteinExistence type="predicted"/>
<feature type="transmembrane region" description="Helical" evidence="1">
    <location>
        <begin position="20"/>
        <end position="38"/>
    </location>
</feature>
<dbReference type="Proteomes" id="UP000054387">
    <property type="component" value="Unassembled WGS sequence"/>
</dbReference>
<evidence type="ECO:0000256" key="1">
    <source>
        <dbReference type="SAM" id="Phobius"/>
    </source>
</evidence>
<dbReference type="EMBL" id="LOPU01000031">
    <property type="protein sequence ID" value="KTG08396.1"/>
    <property type="molecule type" value="Genomic_DNA"/>
</dbReference>
<keyword evidence="1" id="KW-0472">Membrane</keyword>
<feature type="transmembrane region" description="Helical" evidence="1">
    <location>
        <begin position="508"/>
        <end position="526"/>
    </location>
</feature>
<accession>A0A0W1R592</accession>
<organism evidence="2 3">
    <name type="scientific">Haloprofundus marisrubri</name>
    <dbReference type="NCBI Taxonomy" id="1514971"/>
    <lineage>
        <taxon>Archaea</taxon>
        <taxon>Methanobacteriati</taxon>
        <taxon>Methanobacteriota</taxon>
        <taxon>Stenosarchaea group</taxon>
        <taxon>Halobacteria</taxon>
        <taxon>Halobacteriales</taxon>
        <taxon>Haloferacaceae</taxon>
        <taxon>Haloprofundus</taxon>
    </lineage>
</organism>
<feature type="transmembrane region" description="Helical" evidence="1">
    <location>
        <begin position="81"/>
        <end position="99"/>
    </location>
</feature>
<feature type="transmembrane region" description="Helical" evidence="1">
    <location>
        <begin position="260"/>
        <end position="278"/>
    </location>
</feature>
<keyword evidence="3" id="KW-1185">Reference proteome</keyword>
<gene>
    <name evidence="2" type="ORF">AUR64_19385</name>
</gene>
<dbReference type="STRING" id="1514971.AUR64_19385"/>
<name>A0A0W1R592_9EURY</name>
<keyword evidence="1" id="KW-0812">Transmembrane</keyword>
<feature type="transmembrane region" description="Helical" evidence="1">
    <location>
        <begin position="308"/>
        <end position="325"/>
    </location>
</feature>
<reference evidence="2 3" key="1">
    <citation type="submission" date="2015-12" db="EMBL/GenBank/DDBJ databases">
        <title>Haloprofundus marisrubri gen. nov., sp. nov., an extremely halophilic archaeon isolated from the Discovery deep brine-seawater interface in the Red Sea.</title>
        <authorList>
            <person name="Zhang G."/>
            <person name="Stingl U."/>
            <person name="Rashid M."/>
        </authorList>
    </citation>
    <scope>NUCLEOTIDE SEQUENCE [LARGE SCALE GENOMIC DNA]</scope>
    <source>
        <strain evidence="2 3">SB9</strain>
    </source>
</reference>
<feature type="transmembrane region" description="Helical" evidence="1">
    <location>
        <begin position="483"/>
        <end position="501"/>
    </location>
</feature>
<sequence length="664" mass="71225">MSMGSVSDWLRARRFDVDAAVLALIAALAMVPLRLLFSQVYVETIPLVLGGAAILYLLSVYSSRGENDEAAFVLPVGLSRLLPSVVVLGTAGMLLAAVLAGERGVAFYAVAGVTGTLLLSQILFAKEEAFNPSILLLQVVLVAGTVRFAAIATTPGFIGIDIWTHLPELTSSILEAGSLDAISDDKHYVSPLYHLLVASSSLIYDVPLRTALYLSLGLVIPLSPLLVYMATRELVAERWAVLAAALFSFGDYVIEWGMHIIPTSMGLVIFLAVLYALIRLMQTDYAARDFALLAGLSVALILTHQVSSFIMLVVFGGAVVAYFLLNLGIYRVSRLRPDVFRARNPVNILGLVVFDVGLITFLWSFTPYKGGTFLETILSFLAETVSSSAGFGNLAGGASAASASGGESAGASTPLVELAGYIDVLGFLLLLLGTFVGCLYVVHRDRAKQSVFTLLIGTAIMLVFTLGLPMFGIRNFIPQRWFAFMYAPMAILTAVGVRYLAANLNAKILVAGLLVAALVFPGAMVVSRNGTLDNPVLPAGETLSYDEQSVAAVDTIGQMTGGPEPMEIRPDQQLRTDHPYQTVFKRTGAYTADTANVTDGQPVDHDVVVYREFQSDGTTYFMNGDGYGQVRNIPQERICRPGQSTLYDNGDVTMCVTPSENSDS</sequence>
<feature type="transmembrane region" description="Helical" evidence="1">
    <location>
        <begin position="44"/>
        <end position="61"/>
    </location>
</feature>
<keyword evidence="1" id="KW-1133">Transmembrane helix</keyword>
<feature type="transmembrane region" description="Helical" evidence="1">
    <location>
        <begin position="346"/>
        <end position="365"/>
    </location>
</feature>
<feature type="transmembrane region" description="Helical" evidence="1">
    <location>
        <begin position="136"/>
        <end position="160"/>
    </location>
</feature>
<dbReference type="RefSeq" id="WP_058583116.1">
    <property type="nucleotide sequence ID" value="NZ_LOPU01000031.1"/>
</dbReference>
<dbReference type="OrthoDB" id="110868at2157"/>
<comment type="caution">
    <text evidence="2">The sequence shown here is derived from an EMBL/GenBank/DDBJ whole genome shotgun (WGS) entry which is preliminary data.</text>
</comment>
<evidence type="ECO:0008006" key="4">
    <source>
        <dbReference type="Google" id="ProtNLM"/>
    </source>
</evidence>
<evidence type="ECO:0000313" key="2">
    <source>
        <dbReference type="EMBL" id="KTG08396.1"/>
    </source>
</evidence>
<feature type="transmembrane region" description="Helical" evidence="1">
    <location>
        <begin position="210"/>
        <end position="228"/>
    </location>
</feature>
<feature type="transmembrane region" description="Helical" evidence="1">
    <location>
        <begin position="105"/>
        <end position="124"/>
    </location>
</feature>
<feature type="transmembrane region" description="Helical" evidence="1">
    <location>
        <begin position="418"/>
        <end position="442"/>
    </location>
</feature>
<protein>
    <recommendedName>
        <fullName evidence="4">Glycosyltransferase RgtA/B/C/D-like domain-containing protein</fullName>
    </recommendedName>
</protein>
<dbReference type="AlphaFoldDB" id="A0A0W1R592"/>